<evidence type="ECO:0000313" key="5">
    <source>
        <dbReference type="Proteomes" id="UP000236319"/>
    </source>
</evidence>
<gene>
    <name evidence="4" type="ORF">BOVATA_044540</name>
</gene>
<name>A0A2H6KJ04_9APIC</name>
<evidence type="ECO:0000256" key="1">
    <source>
        <dbReference type="SAM" id="Coils"/>
    </source>
</evidence>
<keyword evidence="3" id="KW-0472">Membrane</keyword>
<feature type="region of interest" description="Disordered" evidence="2">
    <location>
        <begin position="724"/>
        <end position="745"/>
    </location>
</feature>
<dbReference type="EMBL" id="BDSA01000010">
    <property type="protein sequence ID" value="GBE62961.1"/>
    <property type="molecule type" value="Genomic_DNA"/>
</dbReference>
<dbReference type="Proteomes" id="UP000236319">
    <property type="component" value="Unassembled WGS sequence"/>
</dbReference>
<keyword evidence="3" id="KW-1133">Transmembrane helix</keyword>
<dbReference type="PANTHER" id="PTHR18976">
    <property type="entry name" value="APOLIPOPROTEIN"/>
    <property type="match status" value="1"/>
</dbReference>
<evidence type="ECO:0000256" key="2">
    <source>
        <dbReference type="SAM" id="MobiDB-lite"/>
    </source>
</evidence>
<dbReference type="GeneID" id="39876731"/>
<protein>
    <submittedName>
        <fullName evidence="4">Extracellular matrix-binding ebh, putative</fullName>
    </submittedName>
</protein>
<evidence type="ECO:0000256" key="3">
    <source>
        <dbReference type="SAM" id="Phobius"/>
    </source>
</evidence>
<dbReference type="RefSeq" id="XP_028869204.1">
    <property type="nucleotide sequence ID" value="XM_029013371.1"/>
</dbReference>
<dbReference type="PANTHER" id="PTHR18976:SF34">
    <property type="entry name" value="LIPID-BINDING PROTEIN"/>
    <property type="match status" value="1"/>
</dbReference>
<organism evidence="4 5">
    <name type="scientific">Babesia ovata</name>
    <dbReference type="NCBI Taxonomy" id="189622"/>
    <lineage>
        <taxon>Eukaryota</taxon>
        <taxon>Sar</taxon>
        <taxon>Alveolata</taxon>
        <taxon>Apicomplexa</taxon>
        <taxon>Aconoidasida</taxon>
        <taxon>Piroplasmida</taxon>
        <taxon>Babesiidae</taxon>
        <taxon>Babesia</taxon>
    </lineage>
</organism>
<keyword evidence="1" id="KW-0175">Coiled coil</keyword>
<evidence type="ECO:0000313" key="4">
    <source>
        <dbReference type="EMBL" id="GBE62961.1"/>
    </source>
</evidence>
<dbReference type="InterPro" id="IPR050163">
    <property type="entry name" value="Apolipoprotein_A1/A4/E"/>
</dbReference>
<sequence>MMQPTRCFVISLLRLSPCRHSLNALLHPSFQWIEAADEAVQAAKKKAEDVYGRLDHNNNNNNKAPAGTTIGQNIEKIKQAKDKVSQVDDQLKSIHADLGNWKDAASGVLGTAVGKAQTVHGKLDPDKSKSTLGGKIGEIEDAKNNIISANSQLKTQVDSLSNWISTAEDIRQKAQQKAEEAYSKLDVHAELSKNVKKIVDANSVIKNVNKSLTSVHGNLGTWNAEAKRVLQGAIGNAKDVHDRLDDNSAEVGQKIKSIETNNDAIKQANKTLEENVKSLGAWKSAAEKVIDKAEQKCNRILEKVSPKGPIYKQAEILKEKGIKLFNAAKSAKTAVESQVSEALQAVVQMDASLKKDLKSVKEEIKKGIESVITSLRVNELDKKVKIDLGKLRGRIEGLGKDLDGAGESHHLVGTHLTTLKSKKSELDKITHNGPTSIKTEVDSGLDSKFQTAVQHPLSEKVDNVDQAIEKLGGKFDGLTKQDQNKLEMIFGHIKEKVAAIKGTPGRNPNGNDGTELEGVVQRVKGLARAFVNPAGKGFEARVVGWLQNSILGNGKQSWEREYKPGMQAVNTWLEPYQKAAKGGGHNEQALKDQVINNIKSTLGTQITAAQRMIMSVQNGITVNLTAIVTACNTFVEELDKKIPKGAIDQLANPVAGQIQNWMQGQGLWNRVTDADLKCAVRYTLLALCASVRQVGIELKSLGIDKFGEILDQIKPTVDDLDKQLKEATSPPGIPPTGKNESPAQAVDSKLQAVREKVKGLEENFKKVKQNLEAEVAKLPSAVETFNTKAQAQIKAAAQTAIDKAAGQIKEEKSPIVLGQNKLMEQFNTQFTTIKSSLEHQLKQQVNNHIREDDPPGLAGGQQQKFILAKQYFTGYDNHVKQEAINKLSPGGTLTGKPDEGHLPQAIGNIKNQGLAELKIIDPPGGTGKIDTNTFTVPFDKIQKELEEIKKLVDGNNASFTQGDENQKGVKTLLEDLKRGLGNGKYPWITGVSGLDKIILAVNDLQKGTFNSEPGKIDIAVIAIKTELKNLREKLMKKKDEDVIKTLEDLKNYGLENGAFTFSTNNKWKNVGSFKSIHIDLKKQNEILPKQTDIISNAVDAVKLELARIGIKIQNIAGTNDVLDPLRWFKRSIGKNAPEAWNIQGIHDAIQKLQSGDFTNKPQAIDVAKKDIVKELTALQGVLQGDKPGDDVIKTLEDLMDTGLSKGMWDVNVHGKMKGLQGIQEDLKGQQIILERQPGEILLGVQQITAELDTLRSQMLKKDGNEATKKGVINNLDDMIKQIGNSDNDSESLRKMSKEIDTLNTVTVPKVTEHLVKLCQEIQTAGAYAGWKLDTFNDTNIDVSLKGIENDISLQIPALQAAIAMCDNLYRLLQPQAEAQIISRINKHIDEALKEAEEALTKQARRQYVESAKDALQHFALKAESELGELPGEINRDLFVGFKGLMKYVYGHFDSLESVREEKEIAVISSAFHAFYAPVNEYLGSEIRREHREREGEKSPLLPKSQDHYADRLSAVHTALSALLTHITGAQRYGHEVRGLLDALDKALAGLRPECFARPSTAVIDGVTDGLSAFAAELRNAYISAYSGAALTGDLVSSEAVSERSVTVLTPYGEKLSKVLLSMVPILYSSLTVLRTECKSLAGQQLNKCTDLGSLLGEMGYRVPDYGEQDGELDSHVTGRGITMLLVGDYKRVFNSDKDTKNALGILLDHLNDYYKACHFNLPRSLRTPCNVYEMLVWLTGLPHNCVYDKLCKFTKLCYSEQTENSLYAATFPADALVKAVGRLTADCPSILTRVLGYGSALTTYACDFYSNSMRLYYPQDGEECLHMMLHCVPVKSVLTPRSPRWLGGVPCNPLAFNSSLPHPECTDKSPLQSYLNDCLPGHLPHQVSNVGCEPLCNTCPSAPSGMPCLTPLGFRGFSGSIKTGKQLCKVLTKWFGNKHLPSLLSLEPRPPATLAEHIGFALSLVNDWHDGKIVPKNSLQQALEASATDLSLRLYNQPGDLTAALTAAYGSDSAKHGGCKHPHLTHLAGTDVCTRHQASPFLQALCRDSYDSLAYRHSDLYLSWAVYLPWTLYDLLLCLYTAFKEISCRDWSCDACLHEGPCDPDSHGVLNPKAPVHGCRCPSIVQCTGVMPTLYQYGLTFKDAPALISQNTTCFSFSTQLSQVLHSEYFRDLFHKCDEFLWHIRMPFLFTIVTLWLTATLYIAHSLLYRMDVLHIRSHLLTTSASHQLDVKALLSRTRRMLSLYTDVDYFDDDFHS</sequence>
<proteinExistence type="predicted"/>
<keyword evidence="5" id="KW-1185">Reference proteome</keyword>
<feature type="coiled-coil region" evidence="1">
    <location>
        <begin position="255"/>
        <end position="303"/>
    </location>
</feature>
<dbReference type="VEuPathDB" id="PiroplasmaDB:BOVATA_044540"/>
<feature type="transmembrane region" description="Helical" evidence="3">
    <location>
        <begin position="2186"/>
        <end position="2209"/>
    </location>
</feature>
<reference evidence="4 5" key="1">
    <citation type="journal article" date="2017" name="BMC Genomics">
        <title>Whole-genome assembly of Babesia ovata and comparative genomics between closely related pathogens.</title>
        <authorList>
            <person name="Yamagishi J."/>
            <person name="Asada M."/>
            <person name="Hakimi H."/>
            <person name="Tanaka T.Q."/>
            <person name="Sugimoto C."/>
            <person name="Kawazu S."/>
        </authorList>
    </citation>
    <scope>NUCLEOTIDE SEQUENCE [LARGE SCALE GENOMIC DNA]</scope>
    <source>
        <strain evidence="4 5">Miyake</strain>
    </source>
</reference>
<comment type="caution">
    <text evidence="4">The sequence shown here is derived from an EMBL/GenBank/DDBJ whole genome shotgun (WGS) entry which is preliminary data.</text>
</comment>
<keyword evidence="3" id="KW-0812">Transmembrane</keyword>
<accession>A0A2H6KJ04</accession>